<evidence type="ECO:0000256" key="3">
    <source>
        <dbReference type="ARBA" id="ARBA00022448"/>
    </source>
</evidence>
<dbReference type="Pfam" id="PF00501">
    <property type="entry name" value="AMP-binding"/>
    <property type="match status" value="1"/>
</dbReference>
<keyword evidence="6 8" id="KW-0472">Membrane</keyword>
<dbReference type="InterPro" id="IPR013657">
    <property type="entry name" value="SCL35B1-4/HUT1"/>
</dbReference>
<keyword evidence="3" id="KW-0813">Transport</keyword>
<feature type="transmembrane region" description="Helical" evidence="8">
    <location>
        <begin position="699"/>
        <end position="722"/>
    </location>
</feature>
<dbReference type="Gene3D" id="3.40.50.12780">
    <property type="entry name" value="N-terminal domain of ligase-like"/>
    <property type="match status" value="1"/>
</dbReference>
<evidence type="ECO:0000313" key="11">
    <source>
        <dbReference type="RefSeq" id="XP_065662213.1"/>
    </source>
</evidence>
<keyword evidence="10" id="KW-1185">Reference proteome</keyword>
<dbReference type="PANTHER" id="PTHR10778:SF13">
    <property type="entry name" value="ADENOSINE 3'-PHOSPHO 5'-PHOSPHOSULFATE TRANSPORTER 1"/>
    <property type="match status" value="1"/>
</dbReference>
<dbReference type="RefSeq" id="XP_065662213.1">
    <property type="nucleotide sequence ID" value="XM_065806141.1"/>
</dbReference>
<dbReference type="Proteomes" id="UP001652625">
    <property type="component" value="Chromosome 09"/>
</dbReference>
<keyword evidence="4 8" id="KW-0812">Transmembrane</keyword>
<feature type="transmembrane region" description="Helical" evidence="8">
    <location>
        <begin position="436"/>
        <end position="454"/>
    </location>
</feature>
<evidence type="ECO:0000256" key="4">
    <source>
        <dbReference type="ARBA" id="ARBA00022692"/>
    </source>
</evidence>
<dbReference type="InterPro" id="IPR000873">
    <property type="entry name" value="AMP-dep_synth/lig_dom"/>
</dbReference>
<reference evidence="11" key="1">
    <citation type="submission" date="2025-08" db="UniProtKB">
        <authorList>
            <consortium name="RefSeq"/>
        </authorList>
    </citation>
    <scope>IDENTIFICATION</scope>
</reference>
<dbReference type="InterPro" id="IPR042099">
    <property type="entry name" value="ANL_N_sf"/>
</dbReference>
<feature type="transmembrane region" description="Helical" evidence="8">
    <location>
        <begin position="659"/>
        <end position="678"/>
    </location>
</feature>
<accession>A0ABM4CKD6</accession>
<feature type="transmembrane region" description="Helical" evidence="8">
    <location>
        <begin position="627"/>
        <end position="647"/>
    </location>
</feature>
<comment type="similarity">
    <text evidence="2">Belongs to the nucleotide-sugar transporter family. SLC35B subfamily.</text>
</comment>
<dbReference type="InterPro" id="IPR020845">
    <property type="entry name" value="AMP-binding_CS"/>
</dbReference>
<evidence type="ECO:0000256" key="2">
    <source>
        <dbReference type="ARBA" id="ARBA00010694"/>
    </source>
</evidence>
<dbReference type="SUPFAM" id="SSF103481">
    <property type="entry name" value="Multidrug resistance efflux transporter EmrE"/>
    <property type="match status" value="1"/>
</dbReference>
<sequence length="823" mass="93155">MQLKNILNLKPSDHIAVIFDDGNQCDTMSYKQFLFEAQQAKVELKSKISSEPSVIGILCPQSVYTPLLVYICLHTENPFLTLSLDSNSLISTLKNCNVQYIIVHKNILPQISGVLKIFVEKNVPISSLGGLYTILALKLDINNDISNGFTYIVQSSGTTGTPKTIFVPEKCFVPNLIDFLNLFNMQESDIIFVSSALTFDASIIQIFLGWCSFSTLLVVTDNLRSHPEKISKCLEKHRVTFLQCTPSFLGLIGDHFQEKHLFHNGSKLKTLVLGGESFPSKEKCVKWIKALPQLRIFNLYGTSEVSAWASIYEVTNDQFNTERQTLDSDWVPIGKPLSKTIIEVNDFYGKALKHGLGKIWIGSEERVCRIPELKEPTLSSCIMRATAFTKMFWCFFLFLSFVSAMDHSDDSIKDDHKHHLPHRLHVVQQEVWFQSFGWNILGYALIILPCVFFIKMVQSSNFYERDGEGFIYGMIKCFVFGFNGDDMHRKTLHVKCFGDNPTLKLLICVLGLQGSYLTWGVLQEEVMTQKYGEPPNDVRFQNSEFLVFMNRVLALVISAVYIFATGPNWKAPFYKFLYSSLSNICSSWCQYEALKFVSFPTQVLGKTCKLIPVMIMGKFILKKTYHYYEYVVAVMISIGMTLFLLSAASDKHYSAETTISGLIIITGYIVFDSFTSNWQSQLFIEYGVSSMQMMFNLNVFSAILSAVPLLISGGMAYSISFINQYSSFGIHVLIISFSSAVGQLFLFYTIAEFGPVVFTIIMVTRQMFSILLSCFLYGHQLTTQAVVGVIFVFLALFLQIYAAHRVKQKKNAIPEKPKEVILA</sequence>
<evidence type="ECO:0000256" key="7">
    <source>
        <dbReference type="ARBA" id="ARBA00039668"/>
    </source>
</evidence>
<feature type="transmembrane region" description="Helical" evidence="8">
    <location>
        <begin position="545"/>
        <end position="564"/>
    </location>
</feature>
<feature type="domain" description="AMP-dependent synthetase/ligase" evidence="9">
    <location>
        <begin position="11"/>
        <end position="363"/>
    </location>
</feature>
<proteinExistence type="inferred from homology"/>
<evidence type="ECO:0000256" key="5">
    <source>
        <dbReference type="ARBA" id="ARBA00022989"/>
    </source>
</evidence>
<protein>
    <recommendedName>
        <fullName evidence="7">Adenosine 3'-phospho 5'-phosphosulfate transporter 1</fullName>
    </recommendedName>
</protein>
<feature type="transmembrane region" description="Helical" evidence="8">
    <location>
        <begin position="728"/>
        <end position="749"/>
    </location>
</feature>
<feature type="transmembrane region" description="Helical" evidence="8">
    <location>
        <begin position="784"/>
        <end position="803"/>
    </location>
</feature>
<comment type="subcellular location">
    <subcellularLocation>
        <location evidence="1">Membrane</location>
        <topology evidence="1">Multi-pass membrane protein</topology>
    </subcellularLocation>
</comment>
<keyword evidence="5 8" id="KW-1133">Transmembrane helix</keyword>
<evidence type="ECO:0000313" key="10">
    <source>
        <dbReference type="Proteomes" id="UP001652625"/>
    </source>
</evidence>
<dbReference type="SUPFAM" id="SSF56801">
    <property type="entry name" value="Acetyl-CoA synthetase-like"/>
    <property type="match status" value="1"/>
</dbReference>
<dbReference type="Pfam" id="PF08449">
    <property type="entry name" value="UAA"/>
    <property type="match status" value="1"/>
</dbReference>
<gene>
    <name evidence="11" type="primary">LOC100212367</name>
</gene>
<dbReference type="InterPro" id="IPR037185">
    <property type="entry name" value="EmrE-like"/>
</dbReference>
<evidence type="ECO:0000256" key="8">
    <source>
        <dbReference type="SAM" id="Phobius"/>
    </source>
</evidence>
<evidence type="ECO:0000256" key="1">
    <source>
        <dbReference type="ARBA" id="ARBA00004141"/>
    </source>
</evidence>
<dbReference type="GeneID" id="100212367"/>
<organism evidence="10 11">
    <name type="scientific">Hydra vulgaris</name>
    <name type="common">Hydra</name>
    <name type="synonym">Hydra attenuata</name>
    <dbReference type="NCBI Taxonomy" id="6087"/>
    <lineage>
        <taxon>Eukaryota</taxon>
        <taxon>Metazoa</taxon>
        <taxon>Cnidaria</taxon>
        <taxon>Hydrozoa</taxon>
        <taxon>Hydroidolina</taxon>
        <taxon>Anthoathecata</taxon>
        <taxon>Aplanulata</taxon>
        <taxon>Hydridae</taxon>
        <taxon>Hydra</taxon>
    </lineage>
</organism>
<dbReference type="PANTHER" id="PTHR10778">
    <property type="entry name" value="SOLUTE CARRIER FAMILY 35 MEMBER B"/>
    <property type="match status" value="1"/>
</dbReference>
<evidence type="ECO:0000259" key="9">
    <source>
        <dbReference type="Pfam" id="PF00501"/>
    </source>
</evidence>
<evidence type="ECO:0000256" key="6">
    <source>
        <dbReference type="ARBA" id="ARBA00023136"/>
    </source>
</evidence>
<dbReference type="PROSITE" id="PS00455">
    <property type="entry name" value="AMP_BINDING"/>
    <property type="match status" value="1"/>
</dbReference>
<name>A0ABM4CKD6_HYDVU</name>